<feature type="transmembrane region" description="Helical" evidence="1">
    <location>
        <begin position="64"/>
        <end position="84"/>
    </location>
</feature>
<evidence type="ECO:0000313" key="3">
    <source>
        <dbReference type="Proteomes" id="UP000032487"/>
    </source>
</evidence>
<name>A0A0D9ARY7_STUST</name>
<keyword evidence="1" id="KW-0472">Membrane</keyword>
<dbReference type="OrthoDB" id="7063120at2"/>
<organism evidence="2 3">
    <name type="scientific">Stutzerimonas stutzeri</name>
    <name type="common">Pseudomonas stutzeri</name>
    <dbReference type="NCBI Taxonomy" id="316"/>
    <lineage>
        <taxon>Bacteria</taxon>
        <taxon>Pseudomonadati</taxon>
        <taxon>Pseudomonadota</taxon>
        <taxon>Gammaproteobacteria</taxon>
        <taxon>Pseudomonadales</taxon>
        <taxon>Pseudomonadaceae</taxon>
        <taxon>Stutzerimonas</taxon>
    </lineage>
</organism>
<feature type="transmembrane region" description="Helical" evidence="1">
    <location>
        <begin position="96"/>
        <end position="113"/>
    </location>
</feature>
<protein>
    <submittedName>
        <fullName evidence="2">Membrane protein</fullName>
    </submittedName>
</protein>
<keyword evidence="1" id="KW-1133">Transmembrane helix</keyword>
<dbReference type="EMBL" id="JYHV01000016">
    <property type="protein sequence ID" value="KJH82161.1"/>
    <property type="molecule type" value="Genomic_DNA"/>
</dbReference>
<sequence>MTVFLQSIAAWPGAVFLQESWIAYLVVNAAHILGIGLLLGAILPLDWLVLRSRHARALPILGPFLVRAAATGFTLAVITGLWLFSVKPVEYAENPAFRYKAALLVVAICNITLQHRGGHFNTALCSNQLTVRVRTLAAASAMLWLSILIAGRWIGFV</sequence>
<reference evidence="2 3" key="1">
    <citation type="submission" date="2015-02" db="EMBL/GenBank/DDBJ databases">
        <title>Draft genome sequence of Pseudomonas stutzeri NT0128 isolated from wheat (Triticum turgidum) rhizosphere.</title>
        <authorList>
            <person name="Tovi N."/>
            <person name="Frenk S."/>
            <person name="Hadar Y."/>
            <person name="Minz D."/>
        </authorList>
    </citation>
    <scope>NUCLEOTIDE SEQUENCE [LARGE SCALE GENOMIC DNA]</scope>
    <source>
        <strain evidence="2 3">NT0128</strain>
    </source>
</reference>
<proteinExistence type="predicted"/>
<dbReference type="AlphaFoldDB" id="A0A0D9ARY7"/>
<feature type="transmembrane region" description="Helical" evidence="1">
    <location>
        <begin position="133"/>
        <end position="154"/>
    </location>
</feature>
<accession>A0A0D9ARY7</accession>
<dbReference type="PATRIC" id="fig|316.101.peg.4585"/>
<gene>
    <name evidence="2" type="ORF">UF78_10555</name>
</gene>
<dbReference type="Proteomes" id="UP000032487">
    <property type="component" value="Unassembled WGS sequence"/>
</dbReference>
<keyword evidence="1" id="KW-0812">Transmembrane</keyword>
<feature type="transmembrane region" description="Helical" evidence="1">
    <location>
        <begin position="21"/>
        <end position="43"/>
    </location>
</feature>
<evidence type="ECO:0000256" key="1">
    <source>
        <dbReference type="SAM" id="Phobius"/>
    </source>
</evidence>
<dbReference type="RefSeq" id="WP_045162157.1">
    <property type="nucleotide sequence ID" value="NZ_JYHV01000016.1"/>
</dbReference>
<evidence type="ECO:0000313" key="2">
    <source>
        <dbReference type="EMBL" id="KJH82161.1"/>
    </source>
</evidence>
<comment type="caution">
    <text evidence="2">The sequence shown here is derived from an EMBL/GenBank/DDBJ whole genome shotgun (WGS) entry which is preliminary data.</text>
</comment>